<dbReference type="PROSITE" id="PS50005">
    <property type="entry name" value="TPR"/>
    <property type="match status" value="2"/>
</dbReference>
<dbReference type="SUPFAM" id="SSF48452">
    <property type="entry name" value="TPR-like"/>
    <property type="match status" value="1"/>
</dbReference>
<sequence length="895" mass="98933">MSIFRKLFLIVAFALVWLLGVQAAAQEILLDKMETCGDLICYPSLDSPERFYYLPDQPGLAYKNGRPQFSFLKYARTRKTGEAGTGQAAGGGILHFLVTYGASDERVRRAENDLRQRHPDAVLAGPIAYRNGSFALVTSFQQENQQTTRTVAVGKAPLMEGQKTAVSMALTRQGAELLWESFQSDTPDISLVFDMEFAGIRQPYEATLEADWKRVSKHDRIKAGFKYQWFGADVDILLQELRQTGAVKITTKGENKNMDQIIQSANEKLLKVMFDPAPADDLKKAAVQKNSYESLNQAVQLLKNAAGAKKSKKSAGIANPEAIYRLAGDLPASAAKPFWQSVYQSLFPSAYADTFRDRAKELYTKGCVHYSKEEYQQALETFRQALDFYVKNKDAEPQGKADLLFNVGMCLFKMEHYEPAIDPFNHAADLYGRDSVNGKAALGKIEKAKALAAAGSGDRPAASADSGGIDPEAAEQTAIEKDAGYAYNHARGLYEKARKANFKQAETQAALKAYEAYQKNQQLTGSRADEVNGRIRMLRQRLEKKADAAPTAASDEAQSAGRTAEEAAGIASGKLEDSSAGQTATTDASSKVGQQAAAGDKDKTGVDSRKEAAKKTAAQKNRASGAPGFSLVASYEMKRIKRSGKMVYEMNHFRTENQAFAMAENIGAIYARYGNDPRVFRAVTIDDPVFKQREVLVTLDGQDAATFTKYMNFVTVKMKKRHQAGDITTDEVVITPERFNDSGNHFSMAYGWKNDSDREAWLNYKYQAIWSFHGGVELRTPWKDTDSPMLALTPPHRYRTIAIEGDGSRLTKAGVRHGVITLKCRIGDHYVTRQATIRNKGPAPSMILDIPEDPDNPETRMAVTWYLTGSRKIPTAERKLEGDIIYWDELPGGGI</sequence>
<dbReference type="Gene3D" id="1.25.40.10">
    <property type="entry name" value="Tetratricopeptide repeat domain"/>
    <property type="match status" value="1"/>
</dbReference>
<feature type="compositionally biased region" description="Polar residues" evidence="2">
    <location>
        <begin position="579"/>
        <end position="593"/>
    </location>
</feature>
<accession>A0A7W0HJP2</accession>
<dbReference type="EMBL" id="JACDUS010000002">
    <property type="protein sequence ID" value="MBA2880444.1"/>
    <property type="molecule type" value="Genomic_DNA"/>
</dbReference>
<evidence type="ECO:0000313" key="3">
    <source>
        <dbReference type="EMBL" id="MBA2880444.1"/>
    </source>
</evidence>
<comment type="caution">
    <text evidence="3">The sequence shown here is derived from an EMBL/GenBank/DDBJ whole genome shotgun (WGS) entry which is preliminary data.</text>
</comment>
<dbReference type="Proteomes" id="UP000525298">
    <property type="component" value="Unassembled WGS sequence"/>
</dbReference>
<evidence type="ECO:0000256" key="2">
    <source>
        <dbReference type="SAM" id="MobiDB-lite"/>
    </source>
</evidence>
<gene>
    <name evidence="3" type="ORF">HNR65_000762</name>
</gene>
<organism evidence="3 4">
    <name type="scientific">Desulfosalsimonas propionicica</name>
    <dbReference type="NCBI Taxonomy" id="332175"/>
    <lineage>
        <taxon>Bacteria</taxon>
        <taxon>Pseudomonadati</taxon>
        <taxon>Thermodesulfobacteriota</taxon>
        <taxon>Desulfobacteria</taxon>
        <taxon>Desulfobacterales</taxon>
        <taxon>Desulfosalsimonadaceae</taxon>
        <taxon>Desulfosalsimonas</taxon>
    </lineage>
</organism>
<name>A0A7W0HJP2_9BACT</name>
<dbReference type="InterPro" id="IPR019734">
    <property type="entry name" value="TPR_rpt"/>
</dbReference>
<dbReference type="AlphaFoldDB" id="A0A7W0HJP2"/>
<feature type="region of interest" description="Disordered" evidence="2">
    <location>
        <begin position="542"/>
        <end position="623"/>
    </location>
</feature>
<proteinExistence type="predicted"/>
<evidence type="ECO:0000256" key="1">
    <source>
        <dbReference type="PROSITE-ProRule" id="PRU00339"/>
    </source>
</evidence>
<reference evidence="3 4" key="1">
    <citation type="submission" date="2020-07" db="EMBL/GenBank/DDBJ databases">
        <title>Genomic Encyclopedia of Type Strains, Phase IV (KMG-IV): sequencing the most valuable type-strain genomes for metagenomic binning, comparative biology and taxonomic classification.</title>
        <authorList>
            <person name="Goeker M."/>
        </authorList>
    </citation>
    <scope>NUCLEOTIDE SEQUENCE [LARGE SCALE GENOMIC DNA]</scope>
    <source>
        <strain evidence="3 4">DSM 17721</strain>
    </source>
</reference>
<dbReference type="SMART" id="SM00028">
    <property type="entry name" value="TPR"/>
    <property type="match status" value="2"/>
</dbReference>
<dbReference type="InterPro" id="IPR011990">
    <property type="entry name" value="TPR-like_helical_dom_sf"/>
</dbReference>
<keyword evidence="1" id="KW-0802">TPR repeat</keyword>
<keyword evidence="4" id="KW-1185">Reference proteome</keyword>
<feature type="repeat" description="TPR" evidence="1">
    <location>
        <begin position="401"/>
        <end position="434"/>
    </location>
</feature>
<feature type="compositionally biased region" description="Low complexity" evidence="2">
    <location>
        <begin position="548"/>
        <end position="560"/>
    </location>
</feature>
<feature type="repeat" description="TPR" evidence="1">
    <location>
        <begin position="359"/>
        <end position="392"/>
    </location>
</feature>
<protein>
    <submittedName>
        <fullName evidence="3">Type III secretion system FlhB-like substrate exporter</fullName>
    </submittedName>
</protein>
<evidence type="ECO:0000313" key="4">
    <source>
        <dbReference type="Proteomes" id="UP000525298"/>
    </source>
</evidence>
<feature type="compositionally biased region" description="Basic and acidic residues" evidence="2">
    <location>
        <begin position="599"/>
        <end position="614"/>
    </location>
</feature>
<dbReference type="RefSeq" id="WP_181550129.1">
    <property type="nucleotide sequence ID" value="NZ_JACDUS010000002.1"/>
</dbReference>